<dbReference type="InterPro" id="IPR007655">
    <property type="entry name" value="Slam_C"/>
</dbReference>
<accession>A0A1X3CXZ7</accession>
<evidence type="ECO:0000256" key="5">
    <source>
        <dbReference type="ARBA" id="ARBA00023136"/>
    </source>
</evidence>
<protein>
    <submittedName>
        <fullName evidence="11">Outer membrane protein OmpU</fullName>
    </submittedName>
</protein>
<evidence type="ECO:0000259" key="10">
    <source>
        <dbReference type="Pfam" id="PF24575"/>
    </source>
</evidence>
<keyword evidence="4 8" id="KW-0732">Signal</keyword>
<dbReference type="EMBL" id="LR134313">
    <property type="protein sequence ID" value="VEF02784.1"/>
    <property type="molecule type" value="Genomic_DNA"/>
</dbReference>
<dbReference type="OrthoDB" id="7525402at2"/>
<feature type="signal peptide" evidence="8">
    <location>
        <begin position="1"/>
        <end position="18"/>
    </location>
</feature>
<proteinExistence type="inferred from homology"/>
<evidence type="ECO:0000313" key="11">
    <source>
        <dbReference type="EMBL" id="VEF02784.1"/>
    </source>
</evidence>
<evidence type="ECO:0000256" key="8">
    <source>
        <dbReference type="SAM" id="SignalP"/>
    </source>
</evidence>
<feature type="domain" description="Surface lipoprotein assembly modifier N-terminal TPR repeats region" evidence="10">
    <location>
        <begin position="66"/>
        <end position="155"/>
    </location>
</feature>
<keyword evidence="3" id="KW-0812">Transmembrane</keyword>
<keyword evidence="5" id="KW-0472">Membrane</keyword>
<dbReference type="GO" id="GO:0009279">
    <property type="term" value="C:cell outer membrane"/>
    <property type="evidence" value="ECO:0007669"/>
    <property type="project" value="UniProtKB-SubCell"/>
</dbReference>
<feature type="chain" id="PRO_5030037521" evidence="8">
    <location>
        <begin position="19"/>
        <end position="476"/>
    </location>
</feature>
<evidence type="ECO:0000313" key="12">
    <source>
        <dbReference type="Proteomes" id="UP000279284"/>
    </source>
</evidence>
<evidence type="ECO:0000256" key="6">
    <source>
        <dbReference type="ARBA" id="ARBA00023237"/>
    </source>
</evidence>
<dbReference type="Proteomes" id="UP000279284">
    <property type="component" value="Chromosome"/>
</dbReference>
<gene>
    <name evidence="11" type="ORF">NCTC10296_01976</name>
</gene>
<evidence type="ECO:0000256" key="1">
    <source>
        <dbReference type="ARBA" id="ARBA00004571"/>
    </source>
</evidence>
<evidence type="ECO:0000256" key="3">
    <source>
        <dbReference type="ARBA" id="ARBA00022692"/>
    </source>
</evidence>
<dbReference type="Gene3D" id="1.25.40.10">
    <property type="entry name" value="Tetratricopeptide repeat domain"/>
    <property type="match status" value="1"/>
</dbReference>
<sequence length="476" mass="55293">MLKKSVYLCLAFSLPAFADDNTAQRLWQSTRQAVENQDRKALKEETFFQTGMEADTPDQEHTQQDKGEALFSAIGRNDWHTVRSLLDEYRRQPQRDPDIALFAEAALARSDGKLNEARKHYELLLQRQPDFIRGRLDLARLLFEDQLNKESAEEFAKIPADQVPEAVNDNIRLFQSALENRQKWQGSVSTGLIWSSNINEGSDGSECLHIEELGDIWEHCQNGESSEEAFGINYETAASRRFQINGHHGLNTRILAYGKTYRNHQKYNEHTLNLSAGYQFANAKRTVTLAPLWEWGSSGQHAQHRAYGARTEWNETRSRWSWNTEAEWKKQIYFNNDMKHNNHRLFSVFNTLSYGLRDDVVIFGGLDWQQRFSEEPTESYRQPAIRLGAAKQFAGGFDASFYTLLRHRSYKQENEFLGKRRRDNEQIHTLSLGADRWKMAGIKPVLTLKHRRVNSNIKWLNSFKQNEIGISLMKHF</sequence>
<name>A0A1X3CXZ7_9NEIS</name>
<feature type="domain" description="Surface lipoprotein assembly modifier C-terminal" evidence="9">
    <location>
        <begin position="184"/>
        <end position="476"/>
    </location>
</feature>
<dbReference type="AlphaFoldDB" id="A0A1X3CXZ7"/>
<keyword evidence="2" id="KW-1134">Transmembrane beta strand</keyword>
<keyword evidence="12" id="KW-1185">Reference proteome</keyword>
<reference evidence="11 12" key="1">
    <citation type="submission" date="2018-12" db="EMBL/GenBank/DDBJ databases">
        <authorList>
            <consortium name="Pathogen Informatics"/>
        </authorList>
    </citation>
    <scope>NUCLEOTIDE SEQUENCE [LARGE SCALE GENOMIC DNA]</scope>
    <source>
        <strain evidence="11 12">NCTC10296</strain>
    </source>
</reference>
<organism evidence="11 12">
    <name type="scientific">Neisseria canis</name>
    <dbReference type="NCBI Taxonomy" id="493"/>
    <lineage>
        <taxon>Bacteria</taxon>
        <taxon>Pseudomonadati</taxon>
        <taxon>Pseudomonadota</taxon>
        <taxon>Betaproteobacteria</taxon>
        <taxon>Neisseriales</taxon>
        <taxon>Neisseriaceae</taxon>
        <taxon>Neisseria</taxon>
    </lineage>
</organism>
<comment type="subcellular location">
    <subcellularLocation>
        <location evidence="1">Cell outer membrane</location>
        <topology evidence="1">Multi-pass membrane protein</topology>
    </subcellularLocation>
</comment>
<dbReference type="InterPro" id="IPR011990">
    <property type="entry name" value="TPR-like_helical_dom_sf"/>
</dbReference>
<dbReference type="RefSeq" id="WP_085416351.1">
    <property type="nucleotide sequence ID" value="NZ_LR134313.1"/>
</dbReference>
<evidence type="ECO:0000256" key="7">
    <source>
        <dbReference type="ARBA" id="ARBA00023609"/>
    </source>
</evidence>
<evidence type="ECO:0000259" key="9">
    <source>
        <dbReference type="Pfam" id="PF04575"/>
    </source>
</evidence>
<evidence type="ECO:0000256" key="2">
    <source>
        <dbReference type="ARBA" id="ARBA00022452"/>
    </source>
</evidence>
<dbReference type="InterPro" id="IPR057556">
    <property type="entry name" value="TPR_Slam"/>
</dbReference>
<keyword evidence="6" id="KW-0998">Cell outer membrane</keyword>
<evidence type="ECO:0000256" key="4">
    <source>
        <dbReference type="ARBA" id="ARBA00022729"/>
    </source>
</evidence>
<dbReference type="Pfam" id="PF04575">
    <property type="entry name" value="SlipAM"/>
    <property type="match status" value="1"/>
</dbReference>
<dbReference type="Pfam" id="PF24575">
    <property type="entry name" value="TPR_Slam"/>
    <property type="match status" value="1"/>
</dbReference>
<dbReference type="KEGG" id="nci:NCTC10296_01976"/>
<comment type="similarity">
    <text evidence="7">Belongs to the Slam family.</text>
</comment>
<dbReference type="STRING" id="493.BWD07_05010"/>